<name>A0ABZ2U5N7_9ACTN</name>
<dbReference type="PANTHER" id="PTHR12993:SF11">
    <property type="entry name" value="N-ACETYLGLUCOSAMINYL-PHOSPHATIDYLINOSITOL DE-N-ACETYLASE"/>
    <property type="match status" value="1"/>
</dbReference>
<dbReference type="RefSeq" id="WP_066170178.1">
    <property type="nucleotide sequence ID" value="NZ_CP136137.1"/>
</dbReference>
<evidence type="ECO:0000256" key="1">
    <source>
        <dbReference type="ARBA" id="ARBA00022833"/>
    </source>
</evidence>
<dbReference type="Pfam" id="PF02585">
    <property type="entry name" value="PIG-L"/>
    <property type="match status" value="1"/>
</dbReference>
<evidence type="ECO:0000313" key="2">
    <source>
        <dbReference type="EMBL" id="WYY08897.1"/>
    </source>
</evidence>
<protein>
    <submittedName>
        <fullName evidence="2">PIG-L family deacetylase</fullName>
    </submittedName>
</protein>
<keyword evidence="3" id="KW-1185">Reference proteome</keyword>
<dbReference type="Gene3D" id="3.40.50.10320">
    <property type="entry name" value="LmbE-like"/>
    <property type="match status" value="1"/>
</dbReference>
<sequence length="274" mass="30143">MSTLVFLHAHPDDETSLTAGMMALAADRGHRVVAVFATGGEHGTVPPDLPADTPLAEYRRREAEAAAAALGTDRIVWLGYEDSGMTGWEQNANPACLARADSSDVAAAVAALIDAEHADYLIGYDWHGNYGHPDHIAVHRAGRLAVEQAAHPVRLFEATNRREDWTEARTNPDAQEMMRAFGYADGMPDDEWDKFQLGDDGLPTGMPEADIAWRITLDDQTLTRKRQAMTCHASQTSDIGLMLALPPRLYRFMFGTEYLMAADVAGPPREHWPF</sequence>
<dbReference type="InterPro" id="IPR003737">
    <property type="entry name" value="GlcNAc_PI_deacetylase-related"/>
</dbReference>
<organism evidence="2 3">
    <name type="scientific">Gordonia hydrophobica</name>
    <dbReference type="NCBI Taxonomy" id="40516"/>
    <lineage>
        <taxon>Bacteria</taxon>
        <taxon>Bacillati</taxon>
        <taxon>Actinomycetota</taxon>
        <taxon>Actinomycetes</taxon>
        <taxon>Mycobacteriales</taxon>
        <taxon>Gordoniaceae</taxon>
        <taxon>Gordonia</taxon>
    </lineage>
</organism>
<accession>A0ABZ2U5N7</accession>
<dbReference type="InterPro" id="IPR024078">
    <property type="entry name" value="LmbE-like_dom_sf"/>
</dbReference>
<dbReference type="EMBL" id="CP136137">
    <property type="protein sequence ID" value="WYY08897.1"/>
    <property type="molecule type" value="Genomic_DNA"/>
</dbReference>
<gene>
    <name evidence="2" type="ORF">RVF87_07530</name>
</gene>
<dbReference type="PANTHER" id="PTHR12993">
    <property type="entry name" value="N-ACETYLGLUCOSAMINYL-PHOSPHATIDYLINOSITOL DE-N-ACETYLASE-RELATED"/>
    <property type="match status" value="1"/>
</dbReference>
<dbReference type="SUPFAM" id="SSF102588">
    <property type="entry name" value="LmbE-like"/>
    <property type="match status" value="1"/>
</dbReference>
<proteinExistence type="predicted"/>
<dbReference type="Proteomes" id="UP001479933">
    <property type="component" value="Chromosome"/>
</dbReference>
<keyword evidence="1" id="KW-0862">Zinc</keyword>
<evidence type="ECO:0000313" key="3">
    <source>
        <dbReference type="Proteomes" id="UP001479933"/>
    </source>
</evidence>
<reference evidence="2 3" key="1">
    <citation type="journal article" date="2023" name="Virus Evol.">
        <title>Computational host range prediction-The good, the bad, and the ugly.</title>
        <authorList>
            <person name="Howell A.A."/>
            <person name="Versoza C.J."/>
            <person name="Pfeifer S.P."/>
        </authorList>
    </citation>
    <scope>NUCLEOTIDE SEQUENCE [LARGE SCALE GENOMIC DNA]</scope>
    <source>
        <strain evidence="2 3">1610/1b</strain>
    </source>
</reference>